<evidence type="ECO:0000313" key="3">
    <source>
        <dbReference type="Proteomes" id="UP000482800"/>
    </source>
</evidence>
<dbReference type="EMBL" id="BLPF01000002">
    <property type="protein sequence ID" value="GFJ82523.1"/>
    <property type="molecule type" value="Genomic_DNA"/>
</dbReference>
<protein>
    <recommendedName>
        <fullName evidence="4">HEAT repeat domain-containing protein</fullName>
    </recommendedName>
</protein>
<keyword evidence="3" id="KW-1185">Reference proteome</keyword>
<evidence type="ECO:0000256" key="1">
    <source>
        <dbReference type="SAM" id="MobiDB-lite"/>
    </source>
</evidence>
<dbReference type="RefSeq" id="WP_173063174.1">
    <property type="nucleotide sequence ID" value="NZ_BAABGO010000010.1"/>
</dbReference>
<feature type="region of interest" description="Disordered" evidence="1">
    <location>
        <begin position="287"/>
        <end position="306"/>
    </location>
</feature>
<evidence type="ECO:0008006" key="4">
    <source>
        <dbReference type="Google" id="ProtNLM"/>
    </source>
</evidence>
<proteinExistence type="predicted"/>
<evidence type="ECO:0000313" key="2">
    <source>
        <dbReference type="EMBL" id="GFJ82523.1"/>
    </source>
</evidence>
<dbReference type="InterPro" id="IPR011989">
    <property type="entry name" value="ARM-like"/>
</dbReference>
<gene>
    <name evidence="2" type="ORF">Phou_067030</name>
</gene>
<dbReference type="Proteomes" id="UP000482800">
    <property type="component" value="Unassembled WGS sequence"/>
</dbReference>
<reference evidence="2 3" key="1">
    <citation type="submission" date="2020-03" db="EMBL/GenBank/DDBJ databases">
        <title>Whole genome shotgun sequence of Phytohabitans houttuyneae NBRC 108639.</title>
        <authorList>
            <person name="Komaki H."/>
            <person name="Tamura T."/>
        </authorList>
    </citation>
    <scope>NUCLEOTIDE SEQUENCE [LARGE SCALE GENOMIC DNA]</scope>
    <source>
        <strain evidence="2 3">NBRC 108639</strain>
    </source>
</reference>
<name>A0A6V8KBC6_9ACTN</name>
<organism evidence="2 3">
    <name type="scientific">Phytohabitans houttuyneae</name>
    <dbReference type="NCBI Taxonomy" id="1076126"/>
    <lineage>
        <taxon>Bacteria</taxon>
        <taxon>Bacillati</taxon>
        <taxon>Actinomycetota</taxon>
        <taxon>Actinomycetes</taxon>
        <taxon>Micromonosporales</taxon>
        <taxon>Micromonosporaceae</taxon>
    </lineage>
</organism>
<reference evidence="2 3" key="2">
    <citation type="submission" date="2020-03" db="EMBL/GenBank/DDBJ databases">
        <authorList>
            <person name="Ichikawa N."/>
            <person name="Kimura A."/>
            <person name="Kitahashi Y."/>
            <person name="Uohara A."/>
        </authorList>
    </citation>
    <scope>NUCLEOTIDE SEQUENCE [LARGE SCALE GENOMIC DNA]</scope>
    <source>
        <strain evidence="2 3">NBRC 108639</strain>
    </source>
</reference>
<dbReference type="Gene3D" id="1.25.10.10">
    <property type="entry name" value="Leucine-rich Repeat Variant"/>
    <property type="match status" value="1"/>
</dbReference>
<accession>A0A6V8KBC6</accession>
<comment type="caution">
    <text evidence="2">The sequence shown here is derived from an EMBL/GenBank/DDBJ whole genome shotgun (WGS) entry which is preliminary data.</text>
</comment>
<sequence length="496" mass="52851">MPETPIDGLRSRDPRLRLHATYEAAGRGDQPGLVEALLEVALTDETEVRTGFGLNDDTEHVGDSAADSLRRVLAGREGVDPRVRAAVTSLDADDDRVAALLRHLGPGHEPLRRELAESAEGRLRLRAFKADPDPPVESTLLLLDDPSPLVRRAAVQALTFTRTGSAPFLAALRVETDLLARNALLGALTRRIGEPGVLSAVVGLLAGEPLLRQWTARELRRTADPGVGAAVASRILVEDDEEVLSLLLRYQHLMAYAPQLRDLLDRLRRHTDRGGRALLLARVLAEPDGPAAPPDPAAGLSPPQRERLRREVAGWAAVSTSDLPGDLHEAMDEGVRAAASAQVGTAAGWAAELTRLAHAFTAAQLRAGLEPLPPGPLRHLLLDGEDPARSPLVVHLSDGGSAALWPGTPVAVPAGARPERAGWRVPCAACGVQHRVAAALTWRYRDDERHAASEDGYAATLAGACAACRTPGRVEVRVSLATSRVDGAAEVTWDHP</sequence>
<dbReference type="AlphaFoldDB" id="A0A6V8KBC6"/>